<accession>A0AAD5VZ07</accession>
<protein>
    <submittedName>
        <fullName evidence="2">Uncharacterized protein</fullName>
    </submittedName>
</protein>
<comment type="caution">
    <text evidence="2">The sequence shown here is derived from an EMBL/GenBank/DDBJ whole genome shotgun (WGS) entry which is preliminary data.</text>
</comment>
<dbReference type="AlphaFoldDB" id="A0AAD5VZ07"/>
<evidence type="ECO:0000256" key="1">
    <source>
        <dbReference type="SAM" id="MobiDB-lite"/>
    </source>
</evidence>
<evidence type="ECO:0000313" key="2">
    <source>
        <dbReference type="EMBL" id="KAJ3574079.1"/>
    </source>
</evidence>
<feature type="compositionally biased region" description="Polar residues" evidence="1">
    <location>
        <begin position="94"/>
        <end position="104"/>
    </location>
</feature>
<feature type="region of interest" description="Disordered" evidence="1">
    <location>
        <begin position="87"/>
        <end position="109"/>
    </location>
</feature>
<evidence type="ECO:0000313" key="3">
    <source>
        <dbReference type="Proteomes" id="UP001213000"/>
    </source>
</evidence>
<reference evidence="2" key="1">
    <citation type="submission" date="2022-07" db="EMBL/GenBank/DDBJ databases">
        <title>Genome Sequence of Leucocoprinus birnbaumii.</title>
        <authorList>
            <person name="Buettner E."/>
        </authorList>
    </citation>
    <scope>NUCLEOTIDE SEQUENCE</scope>
    <source>
        <strain evidence="2">VT141</strain>
    </source>
</reference>
<dbReference type="EMBL" id="JANIEX010000081">
    <property type="protein sequence ID" value="KAJ3574079.1"/>
    <property type="molecule type" value="Genomic_DNA"/>
</dbReference>
<name>A0AAD5VZ07_9AGAR</name>
<dbReference type="Proteomes" id="UP001213000">
    <property type="component" value="Unassembled WGS sequence"/>
</dbReference>
<proteinExistence type="predicted"/>
<sequence>MVSCQPPFESADALVALRATYYARFPKLKCPEKANHSQRRLMQEDKGVAGNEYAHVVDSELIGRQAFLLDEPLRHALDGKLLRPPLDETEYHRSAQSRGESTLSGFPDDEPLPKLDWRIASNLENLERWSRLPAAKGMVLWLPLTPELELMEVENVRAAVLPMVALQEQPHVGEPRSEALMVEEMYSRYIDEAHCCELGGWLHGK</sequence>
<keyword evidence="3" id="KW-1185">Reference proteome</keyword>
<organism evidence="2 3">
    <name type="scientific">Leucocoprinus birnbaumii</name>
    <dbReference type="NCBI Taxonomy" id="56174"/>
    <lineage>
        <taxon>Eukaryota</taxon>
        <taxon>Fungi</taxon>
        <taxon>Dikarya</taxon>
        <taxon>Basidiomycota</taxon>
        <taxon>Agaricomycotina</taxon>
        <taxon>Agaricomycetes</taxon>
        <taxon>Agaricomycetidae</taxon>
        <taxon>Agaricales</taxon>
        <taxon>Agaricineae</taxon>
        <taxon>Agaricaceae</taxon>
        <taxon>Leucocoprinus</taxon>
    </lineage>
</organism>
<gene>
    <name evidence="2" type="ORF">NP233_g2010</name>
</gene>